<comment type="subcellular location">
    <subcellularLocation>
        <location evidence="2">Cytoplasm</location>
    </subcellularLocation>
    <subcellularLocation>
        <location evidence="10">Endomembrane system</location>
        <topology evidence="10">Peripheral membrane protein</topology>
        <orientation evidence="10">Cytoplasmic side</orientation>
    </subcellularLocation>
    <subcellularLocation>
        <location evidence="1">Endosome</location>
    </subcellularLocation>
</comment>
<feature type="region of interest" description="Disordered" evidence="11">
    <location>
        <begin position="159"/>
        <end position="216"/>
    </location>
</feature>
<protein>
    <recommendedName>
        <fullName evidence="12">PX domain-containing protein</fullName>
    </recommendedName>
</protein>
<comment type="caution">
    <text evidence="13">The sequence shown here is derived from an EMBL/GenBank/DDBJ whole genome shotgun (WGS) entry which is preliminary data.</text>
</comment>
<evidence type="ECO:0000256" key="11">
    <source>
        <dbReference type="SAM" id="MobiDB-lite"/>
    </source>
</evidence>
<feature type="compositionally biased region" description="Basic and acidic residues" evidence="11">
    <location>
        <begin position="283"/>
        <end position="295"/>
    </location>
</feature>
<evidence type="ECO:0000256" key="6">
    <source>
        <dbReference type="ARBA" id="ARBA00022753"/>
    </source>
</evidence>
<dbReference type="PROSITE" id="PS50195">
    <property type="entry name" value="PX"/>
    <property type="match status" value="1"/>
</dbReference>
<evidence type="ECO:0000256" key="7">
    <source>
        <dbReference type="ARBA" id="ARBA00022927"/>
    </source>
</evidence>
<keyword evidence="4" id="KW-0813">Transport</keyword>
<evidence type="ECO:0000256" key="8">
    <source>
        <dbReference type="ARBA" id="ARBA00023121"/>
    </source>
</evidence>
<evidence type="ECO:0000256" key="4">
    <source>
        <dbReference type="ARBA" id="ARBA00022448"/>
    </source>
</evidence>
<dbReference type="GO" id="GO:1901981">
    <property type="term" value="F:phosphatidylinositol phosphate binding"/>
    <property type="evidence" value="ECO:0007669"/>
    <property type="project" value="TreeGrafter"/>
</dbReference>
<comment type="similarity">
    <text evidence="3">Belongs to the sorting nexin family.</text>
</comment>
<accession>A0AAW1ZW31</accession>
<reference evidence="13 14" key="1">
    <citation type="submission" date="2024-05" db="EMBL/GenBank/DDBJ databases">
        <title>A high-quality chromosomal-level genome assembly of Topmouth culter (Culter alburnus).</title>
        <authorList>
            <person name="Zhao H."/>
        </authorList>
    </citation>
    <scope>NUCLEOTIDE SEQUENCE [LARGE SCALE GENOMIC DNA]</scope>
    <source>
        <strain evidence="13">CATC2023</strain>
        <tissue evidence="13">Muscle</tissue>
    </source>
</reference>
<dbReference type="CDD" id="cd06898">
    <property type="entry name" value="PX_SNX10"/>
    <property type="match status" value="1"/>
</dbReference>
<evidence type="ECO:0000256" key="1">
    <source>
        <dbReference type="ARBA" id="ARBA00004177"/>
    </source>
</evidence>
<evidence type="ECO:0000256" key="2">
    <source>
        <dbReference type="ARBA" id="ARBA00004496"/>
    </source>
</evidence>
<dbReference type="GO" id="GO:0006886">
    <property type="term" value="P:intracellular protein transport"/>
    <property type="evidence" value="ECO:0007669"/>
    <property type="project" value="InterPro"/>
</dbReference>
<dbReference type="SUPFAM" id="SSF64268">
    <property type="entry name" value="PX domain"/>
    <property type="match status" value="1"/>
</dbReference>
<feature type="compositionally biased region" description="Basic and acidic residues" evidence="11">
    <location>
        <begin position="206"/>
        <end position="216"/>
    </location>
</feature>
<feature type="region of interest" description="Disordered" evidence="11">
    <location>
        <begin position="283"/>
        <end position="303"/>
    </location>
</feature>
<evidence type="ECO:0000259" key="12">
    <source>
        <dbReference type="PROSITE" id="PS50195"/>
    </source>
</evidence>
<evidence type="ECO:0000313" key="14">
    <source>
        <dbReference type="Proteomes" id="UP001479290"/>
    </source>
</evidence>
<dbReference type="InterPro" id="IPR001683">
    <property type="entry name" value="PX_dom"/>
</dbReference>
<name>A0AAW1ZW31_CULAL</name>
<dbReference type="PANTHER" id="PTHR46209:SF1">
    <property type="entry name" value="SORTING NEXIN-11"/>
    <property type="match status" value="1"/>
</dbReference>
<dbReference type="InterPro" id="IPR036871">
    <property type="entry name" value="PX_dom_sf"/>
</dbReference>
<feature type="compositionally biased region" description="Low complexity" evidence="11">
    <location>
        <begin position="163"/>
        <end position="180"/>
    </location>
</feature>
<dbReference type="GO" id="GO:0005768">
    <property type="term" value="C:endosome"/>
    <property type="evidence" value="ECO:0007669"/>
    <property type="project" value="UniProtKB-SubCell"/>
</dbReference>
<evidence type="ECO:0000256" key="10">
    <source>
        <dbReference type="ARBA" id="ARBA00029433"/>
    </source>
</evidence>
<gene>
    <name evidence="13" type="ORF">ABG768_004628</name>
</gene>
<keyword evidence="9" id="KW-0472">Membrane</keyword>
<feature type="domain" description="PX" evidence="12">
    <location>
        <begin position="10"/>
        <end position="126"/>
    </location>
</feature>
<dbReference type="SMART" id="SM00312">
    <property type="entry name" value="PX"/>
    <property type="match status" value="1"/>
</dbReference>
<dbReference type="GO" id="GO:0016050">
    <property type="term" value="P:vesicle organization"/>
    <property type="evidence" value="ECO:0007669"/>
    <property type="project" value="TreeGrafter"/>
</dbReference>
<dbReference type="Pfam" id="PF00787">
    <property type="entry name" value="PX"/>
    <property type="match status" value="1"/>
</dbReference>
<dbReference type="Proteomes" id="UP001479290">
    <property type="component" value="Unassembled WGS sequence"/>
</dbReference>
<keyword evidence="5" id="KW-0963">Cytoplasm</keyword>
<proteinExistence type="inferred from homology"/>
<keyword evidence="14" id="KW-1185">Reference proteome</keyword>
<organism evidence="13 14">
    <name type="scientific">Culter alburnus</name>
    <name type="common">Topmouth culter</name>
    <dbReference type="NCBI Taxonomy" id="194366"/>
    <lineage>
        <taxon>Eukaryota</taxon>
        <taxon>Metazoa</taxon>
        <taxon>Chordata</taxon>
        <taxon>Craniata</taxon>
        <taxon>Vertebrata</taxon>
        <taxon>Euteleostomi</taxon>
        <taxon>Actinopterygii</taxon>
        <taxon>Neopterygii</taxon>
        <taxon>Teleostei</taxon>
        <taxon>Ostariophysi</taxon>
        <taxon>Cypriniformes</taxon>
        <taxon>Xenocyprididae</taxon>
        <taxon>Xenocypridinae</taxon>
        <taxon>Culter</taxon>
    </lineage>
</organism>
<dbReference type="AlphaFoldDB" id="A0AAW1ZW31"/>
<keyword evidence="8" id="KW-0446">Lipid-binding</keyword>
<dbReference type="InterPro" id="IPR043544">
    <property type="entry name" value="SNX10/11"/>
</dbReference>
<evidence type="ECO:0000256" key="9">
    <source>
        <dbReference type="ARBA" id="ARBA00023136"/>
    </source>
</evidence>
<dbReference type="Gene3D" id="3.30.1520.10">
    <property type="entry name" value="Phox-like domain"/>
    <property type="match status" value="1"/>
</dbReference>
<evidence type="ECO:0000256" key="5">
    <source>
        <dbReference type="ARBA" id="ARBA00022490"/>
    </source>
</evidence>
<evidence type="ECO:0000313" key="13">
    <source>
        <dbReference type="EMBL" id="KAK9965541.1"/>
    </source>
</evidence>
<keyword evidence="6" id="KW-0967">Endosome</keyword>
<dbReference type="EMBL" id="JAWDJR010000012">
    <property type="protein sequence ID" value="KAK9965541.1"/>
    <property type="molecule type" value="Genomic_DNA"/>
</dbReference>
<evidence type="ECO:0000256" key="3">
    <source>
        <dbReference type="ARBA" id="ARBA00010883"/>
    </source>
</evidence>
<dbReference type="PANTHER" id="PTHR46209">
    <property type="entry name" value="PX DOMAIN-CONTAINING PROTEIN"/>
    <property type="match status" value="1"/>
</dbReference>
<keyword evidence="7" id="KW-0653">Protein transport</keyword>
<sequence length="532" mass="59265">MIKSQEQDEFIAVRVQDPRVQNEGSWNSYVDFKIFLHTNSKAFTAKTSCVRRRYSEFVWLKKKLQKNTGLVPVPDLPKKSIFSFINDDFIERRRKGLQSFLDRVLHMTVCLSDSQLHLFLQTQLPVKHIEDCVQGHTPYTVTEAILNYASSNLGWAQEEEGGAQELWPSPVPYESVESPAPHLPSLQSPGATFSGPPNELTDVSDSESRLSDTDQTAHDLKQDIVHEQLPQEGESCIKLVVEVHPNLVGSVDTEEEGGIIGSNEVTKDLQGYDCEYPAPQIDGHLEDKPWQKDTSNEEDLDQEISASEDVVDITSVDGVIEEKTLGVLNEAKKGGQDVGLEQDSTERQTPKNDLYEEDPRVRIHNNEVTLDLSAVNEDCAENHRETVLETAAITVDVALHDACEENMPDTKDHDKPEITENHTVQENGLSDEDYSEDAAVQEEAMNVNEEHVGEVNKLNAKCHQPSSGILILGGIEEAVSTQTASVTENVSNLDANTADDNMLILKAIETDSKQCQEMDSHMIITTHQPDTN</sequence>